<dbReference type="OMA" id="IMFTNFQ"/>
<dbReference type="PANTHER" id="PTHR23508">
    <property type="entry name" value="CARBOXYLIC ACID TRANSPORTER PROTEIN HOMOLOG"/>
    <property type="match status" value="1"/>
</dbReference>
<keyword evidence="6 8" id="KW-0472">Membrane</keyword>
<feature type="transmembrane region" description="Helical" evidence="8">
    <location>
        <begin position="258"/>
        <end position="277"/>
    </location>
</feature>
<feature type="transmembrane region" description="Helical" evidence="8">
    <location>
        <begin position="121"/>
        <end position="144"/>
    </location>
</feature>
<evidence type="ECO:0000256" key="8">
    <source>
        <dbReference type="SAM" id="Phobius"/>
    </source>
</evidence>
<dbReference type="PANTHER" id="PTHR23508:SF10">
    <property type="entry name" value="CARBOXYLIC ACID TRANSPORTER PROTEIN HOMOLOG"/>
    <property type="match status" value="1"/>
</dbReference>
<keyword evidence="5 8" id="KW-1133">Transmembrane helix</keyword>
<evidence type="ECO:0000313" key="11">
    <source>
        <dbReference type="Proteomes" id="UP000006790"/>
    </source>
</evidence>
<feature type="transmembrane region" description="Helical" evidence="8">
    <location>
        <begin position="441"/>
        <end position="464"/>
    </location>
</feature>
<feature type="compositionally biased region" description="Polar residues" evidence="7">
    <location>
        <begin position="556"/>
        <end position="567"/>
    </location>
</feature>
<evidence type="ECO:0000256" key="1">
    <source>
        <dbReference type="ARBA" id="ARBA00004141"/>
    </source>
</evidence>
<dbReference type="AlphaFoldDB" id="G8JSY9"/>
<accession>G8JSY9</accession>
<keyword evidence="4 8" id="KW-0812">Transmembrane</keyword>
<dbReference type="GeneID" id="11472385"/>
<dbReference type="InterPro" id="IPR020846">
    <property type="entry name" value="MFS_dom"/>
</dbReference>
<dbReference type="Gene3D" id="1.20.1250.20">
    <property type="entry name" value="MFS general substrate transporter like domains"/>
    <property type="match status" value="1"/>
</dbReference>
<dbReference type="OrthoDB" id="2261376at2759"/>
<feature type="transmembrane region" description="Helical" evidence="8">
    <location>
        <begin position="348"/>
        <end position="369"/>
    </location>
</feature>
<dbReference type="eggNOG" id="KOG0252">
    <property type="taxonomic scope" value="Eukaryota"/>
</dbReference>
<proteinExistence type="inferred from homology"/>
<evidence type="ECO:0000256" key="7">
    <source>
        <dbReference type="SAM" id="MobiDB-lite"/>
    </source>
</evidence>
<sequence>MSTSQLRYRHISHPVVRDLPHSVRELTFRWLENSRREVTLHRKADTDTDTAVSVSVSLIGGDVASVSSAEDRRRLQRRNNRWAIFTTGAGLFSDGYVNNSIGVASSCLKEIYGKQYTDSRAISNVSSIAFAGTVFGQLSFGYFADRFGRKISMLVGTAMLIIFTILTAGAWGVGTSDTNPGGLFEVLAVYRFLVGIAIGSEYSSGSPAAAEASNALPAGRRNRWFCWFTNFMIDLGFVVSAVVPWVLLYIFGEKNLTPVWRITLALGAVPPLSLYYMRTKFKESEGFEKTRLRNKMPYWRVVKFYWFRTSVISLLWFIYDFSAYAFGTYSTFILGEVLGKDAPLKSRFAWNILFNFFYLPGAFLGAIFSDYLGPRLTFTLGIGVQSLVGFAIAGFFGSLRKNIAAFTIVYGVFMTLGEFGPGDNIGVLASKTTATPVRGQLYGIAAAIGKVGAFVGAYVFPIIIKKAGGESSTPGLRAPYLITSSLFLLSAFIALVFLPPVHQEAVDEEDRLFVEYLQSTGYEYETDPNIGEAYNTTTCFDNSPTTDSPGVDRNSKSSANTTVHLKH</sequence>
<feature type="transmembrane region" description="Helical" evidence="8">
    <location>
        <begin position="82"/>
        <end position="101"/>
    </location>
</feature>
<dbReference type="GO" id="GO:0005886">
    <property type="term" value="C:plasma membrane"/>
    <property type="evidence" value="ECO:0007669"/>
    <property type="project" value="TreeGrafter"/>
</dbReference>
<dbReference type="RefSeq" id="XP_003645959.1">
    <property type="nucleotide sequence ID" value="XM_003645911.1"/>
</dbReference>
<dbReference type="PROSITE" id="PS50850">
    <property type="entry name" value="MFS"/>
    <property type="match status" value="1"/>
</dbReference>
<dbReference type="InterPro" id="IPR005828">
    <property type="entry name" value="MFS_sugar_transport-like"/>
</dbReference>
<comment type="similarity">
    <text evidence="2">Belongs to the major facilitator superfamily. Sugar transporter (TC 2.A.1.1) family.</text>
</comment>
<feature type="transmembrane region" description="Helical" evidence="8">
    <location>
        <begin position="376"/>
        <end position="397"/>
    </location>
</feature>
<evidence type="ECO:0000313" key="10">
    <source>
        <dbReference type="EMBL" id="AET39142.1"/>
    </source>
</evidence>
<reference evidence="11" key="1">
    <citation type="journal article" date="2012" name="G3 (Bethesda)">
        <title>Pichia sorbitophila, an interspecies yeast hybrid reveals early steps of genome resolution following polyploidization.</title>
        <authorList>
            <person name="Leh Louis V."/>
            <person name="Despons L."/>
            <person name="Friedrich A."/>
            <person name="Martin T."/>
            <person name="Durrens P."/>
            <person name="Casaregola S."/>
            <person name="Neuveglise C."/>
            <person name="Fairhead C."/>
            <person name="Marck C."/>
            <person name="Cruz J.A."/>
            <person name="Straub M.L."/>
            <person name="Kugler V."/>
            <person name="Sacerdot C."/>
            <person name="Uzunov Z."/>
            <person name="Thierry A."/>
            <person name="Weiss S."/>
            <person name="Bleykasten C."/>
            <person name="De Montigny J."/>
            <person name="Jacques N."/>
            <person name="Jung P."/>
            <person name="Lemaire M."/>
            <person name="Mallet S."/>
            <person name="Morel G."/>
            <person name="Richard G.F."/>
            <person name="Sarkar A."/>
            <person name="Savel G."/>
            <person name="Schacherer J."/>
            <person name="Seret M.L."/>
            <person name="Talla E."/>
            <person name="Samson G."/>
            <person name="Jubin C."/>
            <person name="Poulain J."/>
            <person name="Vacherie B."/>
            <person name="Barbe V."/>
            <person name="Pelletier E."/>
            <person name="Sherman D.J."/>
            <person name="Westhof E."/>
            <person name="Weissenbach J."/>
            <person name="Baret P.V."/>
            <person name="Wincker P."/>
            <person name="Gaillardin C."/>
            <person name="Dujon B."/>
            <person name="Souciet J.L."/>
        </authorList>
    </citation>
    <scope>NUCLEOTIDE SEQUENCE [LARGE SCALE GENOMIC DNA]</scope>
    <source>
        <strain evidence="11">CBS 270.75 / DBVPG 7215 / KCTC 17166 / NRRL Y-17582</strain>
    </source>
</reference>
<evidence type="ECO:0000256" key="3">
    <source>
        <dbReference type="ARBA" id="ARBA00022448"/>
    </source>
</evidence>
<feature type="transmembrane region" description="Helical" evidence="8">
    <location>
        <begin position="183"/>
        <end position="203"/>
    </location>
</feature>
<dbReference type="Proteomes" id="UP000006790">
    <property type="component" value="Chromosome 4"/>
</dbReference>
<feature type="domain" description="Major facilitator superfamily (MFS) profile" evidence="9">
    <location>
        <begin position="83"/>
        <end position="502"/>
    </location>
</feature>
<dbReference type="InterPro" id="IPR036259">
    <property type="entry name" value="MFS_trans_sf"/>
</dbReference>
<feature type="transmembrane region" description="Helical" evidence="8">
    <location>
        <begin position="298"/>
        <end position="319"/>
    </location>
</feature>
<dbReference type="InParanoid" id="G8JSY9"/>
<evidence type="ECO:0000256" key="4">
    <source>
        <dbReference type="ARBA" id="ARBA00022692"/>
    </source>
</evidence>
<organism evidence="10 11">
    <name type="scientific">Eremothecium cymbalariae (strain CBS 270.75 / DBVPG 7215 / KCTC 17166 / NRRL Y-17582)</name>
    <name type="common">Yeast</name>
    <dbReference type="NCBI Taxonomy" id="931890"/>
    <lineage>
        <taxon>Eukaryota</taxon>
        <taxon>Fungi</taxon>
        <taxon>Dikarya</taxon>
        <taxon>Ascomycota</taxon>
        <taxon>Saccharomycotina</taxon>
        <taxon>Saccharomycetes</taxon>
        <taxon>Saccharomycetales</taxon>
        <taxon>Saccharomycetaceae</taxon>
        <taxon>Eremothecium</taxon>
    </lineage>
</organism>
<feature type="transmembrane region" description="Helical" evidence="8">
    <location>
        <begin position="151"/>
        <end position="171"/>
    </location>
</feature>
<evidence type="ECO:0000256" key="6">
    <source>
        <dbReference type="ARBA" id="ARBA00023136"/>
    </source>
</evidence>
<comment type="subcellular location">
    <subcellularLocation>
        <location evidence="1">Membrane</location>
        <topology evidence="1">Multi-pass membrane protein</topology>
    </subcellularLocation>
</comment>
<feature type="compositionally biased region" description="Polar residues" evidence="7">
    <location>
        <begin position="535"/>
        <end position="548"/>
    </location>
</feature>
<keyword evidence="11" id="KW-1185">Reference proteome</keyword>
<dbReference type="GO" id="GO:0030643">
    <property type="term" value="P:intracellular phosphate ion homeostasis"/>
    <property type="evidence" value="ECO:0007669"/>
    <property type="project" value="EnsemblFungi"/>
</dbReference>
<gene>
    <name evidence="10" type="ordered locus">Ecym_4062</name>
</gene>
<evidence type="ECO:0000259" key="9">
    <source>
        <dbReference type="PROSITE" id="PS50850"/>
    </source>
</evidence>
<keyword evidence="3" id="KW-0813">Transport</keyword>
<dbReference type="STRING" id="931890.G8JSY9"/>
<feature type="region of interest" description="Disordered" evidence="7">
    <location>
        <begin position="535"/>
        <end position="567"/>
    </location>
</feature>
<dbReference type="GO" id="GO:0046943">
    <property type="term" value="F:carboxylic acid transmembrane transporter activity"/>
    <property type="evidence" value="ECO:0007669"/>
    <property type="project" value="TreeGrafter"/>
</dbReference>
<evidence type="ECO:0000256" key="2">
    <source>
        <dbReference type="ARBA" id="ARBA00010992"/>
    </source>
</evidence>
<dbReference type="KEGG" id="erc:Ecym_4062"/>
<dbReference type="SUPFAM" id="SSF103473">
    <property type="entry name" value="MFS general substrate transporter"/>
    <property type="match status" value="1"/>
</dbReference>
<evidence type="ECO:0000256" key="5">
    <source>
        <dbReference type="ARBA" id="ARBA00022989"/>
    </source>
</evidence>
<protein>
    <recommendedName>
        <fullName evidence="9">Major facilitator superfamily (MFS) profile domain-containing protein</fullName>
    </recommendedName>
</protein>
<feature type="transmembrane region" description="Helical" evidence="8">
    <location>
        <begin position="403"/>
        <end position="420"/>
    </location>
</feature>
<dbReference type="GO" id="GO:0001406">
    <property type="term" value="F:glycerophosphodiester transmembrane transporter activity"/>
    <property type="evidence" value="ECO:0007669"/>
    <property type="project" value="UniProtKB-ARBA"/>
</dbReference>
<name>G8JSY9_ERECY</name>
<dbReference type="EMBL" id="CP002500">
    <property type="protein sequence ID" value="AET39142.1"/>
    <property type="molecule type" value="Genomic_DNA"/>
</dbReference>
<dbReference type="FunFam" id="1.20.1250.20:FF:000140">
    <property type="entry name" value="Putative MFS phospholipid transporter"/>
    <property type="match status" value="1"/>
</dbReference>
<feature type="transmembrane region" description="Helical" evidence="8">
    <location>
        <begin position="224"/>
        <end position="252"/>
    </location>
</feature>
<dbReference type="Pfam" id="PF00083">
    <property type="entry name" value="Sugar_tr"/>
    <property type="match status" value="2"/>
</dbReference>
<feature type="transmembrane region" description="Helical" evidence="8">
    <location>
        <begin position="476"/>
        <end position="498"/>
    </location>
</feature>
<dbReference type="HOGENOM" id="CLU_001265_46_12_1"/>